<proteinExistence type="predicted"/>
<dbReference type="InParanoid" id="A0A1X7TVQ2"/>
<dbReference type="EnsemblMetazoa" id="Aqu2.1.19300_001">
    <property type="protein sequence ID" value="Aqu2.1.19300_001"/>
    <property type="gene ID" value="Aqu2.1.19300"/>
</dbReference>
<keyword evidence="1" id="KW-1133">Transmembrane helix</keyword>
<feature type="transmembrane region" description="Helical" evidence="1">
    <location>
        <begin position="28"/>
        <end position="47"/>
    </location>
</feature>
<name>A0A1X7TVQ2_AMPQE</name>
<accession>A0A1X7TVQ2</accession>
<keyword evidence="1" id="KW-0472">Membrane</keyword>
<keyword evidence="1" id="KW-0812">Transmembrane</keyword>
<evidence type="ECO:0000256" key="1">
    <source>
        <dbReference type="SAM" id="Phobius"/>
    </source>
</evidence>
<organism evidence="2">
    <name type="scientific">Amphimedon queenslandica</name>
    <name type="common">Sponge</name>
    <dbReference type="NCBI Taxonomy" id="400682"/>
    <lineage>
        <taxon>Eukaryota</taxon>
        <taxon>Metazoa</taxon>
        <taxon>Porifera</taxon>
        <taxon>Demospongiae</taxon>
        <taxon>Heteroscleromorpha</taxon>
        <taxon>Haplosclerida</taxon>
        <taxon>Niphatidae</taxon>
        <taxon>Amphimedon</taxon>
    </lineage>
</organism>
<dbReference type="AlphaFoldDB" id="A0A1X7TVQ2"/>
<evidence type="ECO:0000313" key="2">
    <source>
        <dbReference type="EnsemblMetazoa" id="Aqu2.1.19300_001"/>
    </source>
</evidence>
<protein>
    <submittedName>
        <fullName evidence="2">Uncharacterized protein</fullName>
    </submittedName>
</protein>
<sequence length="64" mass="6858">GPIAIPVDTNGICYVVGIVDVLTEQKNVIMIVTLKMTILIIIECILIRESLPSNGTVQTGASLY</sequence>
<reference evidence="2" key="1">
    <citation type="submission" date="2017-05" db="UniProtKB">
        <authorList>
            <consortium name="EnsemblMetazoa"/>
        </authorList>
    </citation>
    <scope>IDENTIFICATION</scope>
</reference>